<organism evidence="2 3">
    <name type="scientific">Tropilaelaps mercedesae</name>
    <dbReference type="NCBI Taxonomy" id="418985"/>
    <lineage>
        <taxon>Eukaryota</taxon>
        <taxon>Metazoa</taxon>
        <taxon>Ecdysozoa</taxon>
        <taxon>Arthropoda</taxon>
        <taxon>Chelicerata</taxon>
        <taxon>Arachnida</taxon>
        <taxon>Acari</taxon>
        <taxon>Parasitiformes</taxon>
        <taxon>Mesostigmata</taxon>
        <taxon>Gamasina</taxon>
        <taxon>Dermanyssoidea</taxon>
        <taxon>Laelapidae</taxon>
        <taxon>Tropilaelaps</taxon>
    </lineage>
</organism>
<gene>
    <name evidence="2" type="ORF">BIW11_07431</name>
</gene>
<evidence type="ECO:0000313" key="3">
    <source>
        <dbReference type="Proteomes" id="UP000192247"/>
    </source>
</evidence>
<name>A0A1V9XTY7_9ACAR</name>
<proteinExistence type="predicted"/>
<dbReference type="OrthoDB" id="10575238at2759"/>
<evidence type="ECO:0000313" key="2">
    <source>
        <dbReference type="EMBL" id="OQR76964.1"/>
    </source>
</evidence>
<protein>
    <submittedName>
        <fullName evidence="2">Uncharacterized protein</fullName>
    </submittedName>
</protein>
<dbReference type="Proteomes" id="UP000192247">
    <property type="component" value="Unassembled WGS sequence"/>
</dbReference>
<keyword evidence="3" id="KW-1185">Reference proteome</keyword>
<dbReference type="InParanoid" id="A0A1V9XTY7"/>
<sequence length="317" mass="35496">MSLSAQRILRSVENQESSDNLCQLSIAKRRLTSEDAVDGFKKQNSLRKTSSGRQTQPCKVVSGSSVCSRGDLVTNSVAKISDFHITPSVSPQRRASARLRRKTSSLIEPSPFESDPLASNNDLTVEQGESTPVTIVSGERRSLPRHSSRLLSFPHGCQTILTNGSVLSNEQRDISISHAYSTFFESSTLDNNRAYNLLKPKFVAPTNFFPGDDLDQDIPWIGKISRTYSRKRRQKGNAGFPTRVVRRESDESPHSDGEDLLGLEIRIAKEKALTNKTKRKRPSPLPPGFEEWSDRTNSEFKEVEKHQLILEQLPDES</sequence>
<comment type="caution">
    <text evidence="2">The sequence shown here is derived from an EMBL/GenBank/DDBJ whole genome shotgun (WGS) entry which is preliminary data.</text>
</comment>
<dbReference type="EMBL" id="MNPL01004104">
    <property type="protein sequence ID" value="OQR76964.1"/>
    <property type="molecule type" value="Genomic_DNA"/>
</dbReference>
<dbReference type="AlphaFoldDB" id="A0A1V9XTY7"/>
<evidence type="ECO:0000256" key="1">
    <source>
        <dbReference type="SAM" id="MobiDB-lite"/>
    </source>
</evidence>
<accession>A0A1V9XTY7</accession>
<feature type="region of interest" description="Disordered" evidence="1">
    <location>
        <begin position="273"/>
        <end position="297"/>
    </location>
</feature>
<reference evidence="2 3" key="1">
    <citation type="journal article" date="2017" name="Gigascience">
        <title>Draft genome of the honey bee ectoparasitic mite, Tropilaelaps mercedesae, is shaped by the parasitic life history.</title>
        <authorList>
            <person name="Dong X."/>
            <person name="Armstrong S.D."/>
            <person name="Xia D."/>
            <person name="Makepeace B.L."/>
            <person name="Darby A.C."/>
            <person name="Kadowaki T."/>
        </authorList>
    </citation>
    <scope>NUCLEOTIDE SEQUENCE [LARGE SCALE GENOMIC DNA]</scope>
    <source>
        <strain evidence="2">Wuxi-XJTLU</strain>
    </source>
</reference>